<sequence>MSPTDILTGAATLIEARGKCAREYRDDDGRLCTVGAMREVAFGNALTAPTHYGVDAATREHYLTAHQAMQNGIGDRSVTNWSDDQPAEVVVAALRTAAAGLSTAGARS</sequence>
<evidence type="ECO:0000313" key="2">
    <source>
        <dbReference type="Proteomes" id="UP000267804"/>
    </source>
</evidence>
<name>A0A386WUA4_9ACTN</name>
<evidence type="ECO:0000313" key="1">
    <source>
        <dbReference type="EMBL" id="AYF32037.1"/>
    </source>
</evidence>
<dbReference type="EMBL" id="CP024087">
    <property type="protein sequence ID" value="AYF32037.1"/>
    <property type="molecule type" value="Genomic_DNA"/>
</dbReference>
<dbReference type="Proteomes" id="UP000267804">
    <property type="component" value="Chromosome"/>
</dbReference>
<dbReference type="RefSeq" id="WP_120573430.1">
    <property type="nucleotide sequence ID" value="NZ_CP024087.1"/>
</dbReference>
<dbReference type="AlphaFoldDB" id="A0A386WUA4"/>
<dbReference type="InterPro" id="IPR045677">
    <property type="entry name" value="DUF6197"/>
</dbReference>
<protein>
    <submittedName>
        <fullName evidence="1">Uncharacterized protein</fullName>
    </submittedName>
</protein>
<gene>
    <name evidence="1" type="ORF">CSH63_32295</name>
</gene>
<organism evidence="1 2">
    <name type="scientific">Micromonospora tulbaghiae</name>
    <dbReference type="NCBI Taxonomy" id="479978"/>
    <lineage>
        <taxon>Bacteria</taxon>
        <taxon>Bacillati</taxon>
        <taxon>Actinomycetota</taxon>
        <taxon>Actinomycetes</taxon>
        <taxon>Micromonosporales</taxon>
        <taxon>Micromonosporaceae</taxon>
        <taxon>Micromonospora</taxon>
    </lineage>
</organism>
<accession>A0A386WUA4</accession>
<proteinExistence type="predicted"/>
<reference evidence="1 2" key="1">
    <citation type="submission" date="2017-10" db="EMBL/GenBank/DDBJ databases">
        <title>Integration of genomic and chemical information greatly accelerates assignment of the full stereostructure of myelolactone, a potent inhibitor of myeloma from a marine-derived Micromonospora.</title>
        <authorList>
            <person name="Kim M.C."/>
            <person name="Machado H."/>
            <person name="Jensen P.R."/>
            <person name="Fenical W."/>
        </authorList>
    </citation>
    <scope>NUCLEOTIDE SEQUENCE [LARGE SCALE GENOMIC DNA]</scope>
    <source>
        <strain evidence="1 2">CNY-010</strain>
    </source>
</reference>
<dbReference type="Pfam" id="PF19698">
    <property type="entry name" value="DUF6197"/>
    <property type="match status" value="1"/>
</dbReference>
<dbReference type="KEGG" id="mtua:CSH63_32295"/>